<evidence type="ECO:0000256" key="4">
    <source>
        <dbReference type="SAM" id="Coils"/>
    </source>
</evidence>
<reference evidence="5" key="1">
    <citation type="submission" date="2021-02" db="EMBL/GenBank/DDBJ databases">
        <authorList>
            <person name="Nieuwenhuis M."/>
            <person name="Van De Peppel L.J.J."/>
        </authorList>
    </citation>
    <scope>NUCLEOTIDE SEQUENCE</scope>
    <source>
        <strain evidence="5">D49</strain>
    </source>
</reference>
<keyword evidence="2 3" id="KW-0143">Chaperone</keyword>
<evidence type="ECO:0000256" key="1">
    <source>
        <dbReference type="ARBA" id="ARBA00008045"/>
    </source>
</evidence>
<evidence type="ECO:0000313" key="6">
    <source>
        <dbReference type="Proteomes" id="UP000717328"/>
    </source>
</evidence>
<evidence type="ECO:0000256" key="2">
    <source>
        <dbReference type="ARBA" id="ARBA00023186"/>
    </source>
</evidence>
<dbReference type="Pfam" id="PF01920">
    <property type="entry name" value="Prefoldin_2"/>
    <property type="match status" value="2"/>
</dbReference>
<dbReference type="OrthoDB" id="10250441at2759"/>
<evidence type="ECO:0000313" key="5">
    <source>
        <dbReference type="EMBL" id="KAG5639036.1"/>
    </source>
</evidence>
<name>A0A9P7FXK0_9AGAR</name>
<reference evidence="5" key="2">
    <citation type="submission" date="2021-10" db="EMBL/GenBank/DDBJ databases">
        <title>Phylogenomics reveals ancestral predisposition of the termite-cultivated fungus Termitomyces towards a domesticated lifestyle.</title>
        <authorList>
            <person name="Auxier B."/>
            <person name="Grum-Grzhimaylo A."/>
            <person name="Cardenas M.E."/>
            <person name="Lodge J.D."/>
            <person name="Laessoe T."/>
            <person name="Pedersen O."/>
            <person name="Smith M.E."/>
            <person name="Kuyper T.W."/>
            <person name="Franco-Molano E.A."/>
            <person name="Baroni T.J."/>
            <person name="Aanen D.K."/>
        </authorList>
    </citation>
    <scope>NUCLEOTIDE SEQUENCE</scope>
    <source>
        <strain evidence="5">D49</strain>
    </source>
</reference>
<evidence type="ECO:0000256" key="3">
    <source>
        <dbReference type="PIRNR" id="PIRNR016477"/>
    </source>
</evidence>
<dbReference type="GO" id="GO:0006457">
    <property type="term" value="P:protein folding"/>
    <property type="evidence" value="ECO:0007669"/>
    <property type="project" value="UniProtKB-UniRule"/>
</dbReference>
<comment type="similarity">
    <text evidence="1 3">Belongs to the prefoldin subunit beta family.</text>
</comment>
<dbReference type="SUPFAM" id="SSF46579">
    <property type="entry name" value="Prefoldin"/>
    <property type="match status" value="1"/>
</dbReference>
<dbReference type="PIRSF" id="PIRSF016477">
    <property type="entry name" value="Prefoldin_subunit_4"/>
    <property type="match status" value="1"/>
</dbReference>
<sequence length="148" mass="16987">MRMLPQEEESDDAAEVTWEDQQRINSFSKLNTRVRSLEEKLQELKQEKEALDDLSTELELADEDQPVLCATILPFILHNLMLSRRYKVGEAFLHLPLPRALKRLEKDQATIDARITTLAASAEGCEVEMKELKVTLYAKFGRAINLDD</sequence>
<dbReference type="GO" id="GO:0051082">
    <property type="term" value="F:unfolded protein binding"/>
    <property type="evidence" value="ECO:0007669"/>
    <property type="project" value="InterPro"/>
</dbReference>
<dbReference type="AlphaFoldDB" id="A0A9P7FXK0"/>
<organism evidence="5 6">
    <name type="scientific">Sphagnurus paluster</name>
    <dbReference type="NCBI Taxonomy" id="117069"/>
    <lineage>
        <taxon>Eukaryota</taxon>
        <taxon>Fungi</taxon>
        <taxon>Dikarya</taxon>
        <taxon>Basidiomycota</taxon>
        <taxon>Agaricomycotina</taxon>
        <taxon>Agaricomycetes</taxon>
        <taxon>Agaricomycetidae</taxon>
        <taxon>Agaricales</taxon>
        <taxon>Tricholomatineae</taxon>
        <taxon>Lyophyllaceae</taxon>
        <taxon>Sphagnurus</taxon>
    </lineage>
</organism>
<dbReference type="GO" id="GO:0005737">
    <property type="term" value="C:cytoplasm"/>
    <property type="evidence" value="ECO:0007669"/>
    <property type="project" value="TreeGrafter"/>
</dbReference>
<dbReference type="InterPro" id="IPR002777">
    <property type="entry name" value="PFD_beta-like"/>
</dbReference>
<accession>A0A9P7FXK0</accession>
<comment type="subunit">
    <text evidence="3">Heterohexamer of two PFD-alpha type and four PFD-beta type subunits.</text>
</comment>
<dbReference type="CDD" id="cd23165">
    <property type="entry name" value="Prefoldin_4"/>
    <property type="match status" value="1"/>
</dbReference>
<dbReference type="PANTHER" id="PTHR21100">
    <property type="entry name" value="PREFOLDIN SUBUNIT 4"/>
    <property type="match status" value="1"/>
</dbReference>
<keyword evidence="4" id="KW-0175">Coiled coil</keyword>
<dbReference type="GO" id="GO:0016272">
    <property type="term" value="C:prefoldin complex"/>
    <property type="evidence" value="ECO:0007669"/>
    <property type="project" value="UniProtKB-UniRule"/>
</dbReference>
<feature type="coiled-coil region" evidence="4">
    <location>
        <begin position="27"/>
        <end position="64"/>
    </location>
</feature>
<dbReference type="PANTHER" id="PTHR21100:SF9">
    <property type="entry name" value="PREFOLDIN SUBUNIT 4"/>
    <property type="match status" value="1"/>
</dbReference>
<dbReference type="Proteomes" id="UP000717328">
    <property type="component" value="Unassembled WGS sequence"/>
</dbReference>
<protein>
    <recommendedName>
        <fullName evidence="3">Prefoldin subunit 4</fullName>
    </recommendedName>
</protein>
<dbReference type="EMBL" id="JABCKI010005734">
    <property type="protein sequence ID" value="KAG5639036.1"/>
    <property type="molecule type" value="Genomic_DNA"/>
</dbReference>
<dbReference type="InterPro" id="IPR016661">
    <property type="entry name" value="PFDN4"/>
</dbReference>
<keyword evidence="6" id="KW-1185">Reference proteome</keyword>
<comment type="caution">
    <text evidence="5">The sequence shown here is derived from an EMBL/GenBank/DDBJ whole genome shotgun (WGS) entry which is preliminary data.</text>
</comment>
<comment type="function">
    <text evidence="3">Binds specifically to cytosolic chaperonin (c-CPN) and transfers target proteins to it. Binds to nascent polypeptide chain and promotes folding in an environment in which there are many competing pathways for nonnative proteins.</text>
</comment>
<gene>
    <name evidence="5" type="ORF">H0H81_007649</name>
</gene>
<proteinExistence type="inferred from homology"/>